<dbReference type="Proteomes" id="UP001257948">
    <property type="component" value="Unassembled WGS sequence"/>
</dbReference>
<evidence type="ECO:0000256" key="7">
    <source>
        <dbReference type="SAM" id="SignalP"/>
    </source>
</evidence>
<dbReference type="InterPro" id="IPR050131">
    <property type="entry name" value="Peptidase_S8_subtilisin-like"/>
</dbReference>
<dbReference type="PANTHER" id="PTHR43806">
    <property type="entry name" value="PEPTIDASE S8"/>
    <property type="match status" value="1"/>
</dbReference>
<dbReference type="PROSITE" id="PS00136">
    <property type="entry name" value="SUBTILASE_ASP"/>
    <property type="match status" value="1"/>
</dbReference>
<dbReference type="PROSITE" id="PS51892">
    <property type="entry name" value="SUBTILASE"/>
    <property type="match status" value="1"/>
</dbReference>
<sequence>MAWARLTAAITIGATAAGGSAPAAAGPQPTAVSAAGPRTALGEGPVTVRLVTGDQVTVTRVSAHRRTASVRPGPGRGHIPFRTLEQGDGSLTVLPADAEALVAAGTLDRRLFDVAALIDQGYDETRTPALPLIVFSRPVADGAAATAQATAAAGATADRLATFHTAGPSRSLPSIDARSLRVGGDDLGAFWKALTSAGSSDARRITDTPRIALDGKVTASLDRSTAQIGAPARWKAGYEGQGVKVAVLDTGVDAAHPDLAGRIAAAENFAGGRGTDDRFGHGTHVAATVGGTGAAAGGTRRGVAPRAELLIGKVLGDDGSGSESQVIDGMEWATASGADIVNMSLGADILTDGTDPMSEAVNALSAATDTLFVVAAGNAGPGATTVGSPGAADAALTVGAVDRDDTLADFSSRGPRYRDGAAKPDITAPGVGIVAARASGTAMGSPVDAHYTAASGTSMATPHVAGAAALLAQQHPDWDARRLKDALISTARTQPGTKVSEQGGGRVDLTAAAGPVTATGTVVLDPLVPGRGTTRQKATVRYTNTGDRPVDLRLDVRLATDTGRRLPDGVVTPGTETVRVGPGATAEVPLDVTPGTAARGKYFGYVTATAADGTTVAHTTLSLLVRAPEHRLTVVVRDRDGHVMPGVLPNIWGAEGFVDYTDRDAAVATVEEGTYFLNASFAYSAEDGEEVRELFAPEVKVTKDTTVTLNAADATEVEIRTPRPAEQRGLLNVNWRRELDGYRWSWGSMYFDAVKHVYASPSPQVTDGSFEFSTRWQLTAPQLRAEVAGGAVRFTPYYEPTSPAFGDGGARLQAVDAGSTAAPDFRAARGKLAVLEYESDPGDAMLARAKAAGVKAVLLVWPRGQTVWSWWQPDGDREPLPVLRAPHTQGTALLARVRKGRSAVVHFSGTVRSPYLYDVMQVATGSVPERIVHTVSERESAMIRATYTRTGDSAWASEQRFGWRPYQETAWNNETSRYVPVGRERLEYVTAGDTLWSHTVHHNVVPDPHRRLQVGMRDLPHTYRPGQRGTERWFSGPVRPSIPVGAPWPSVRHGDTLSVHIPEFTDSAPDHWSFAEVADFGGGIGARDGQEPVSDTAEAVLYRDGEQVFSSQHGMWGDVEVPGGAADYRLDLRTSRTSDDWRFGTGTRTSWTFSSATETEETELPLLQVDYAVPVDAGNAVGPQRRHTVGIGVRMQDGMAAPRGVSVRLETSYDDGRTWTRARTTRVSTGGFTATVERPSRVHGDAAVTLRVTATDAAGNSVRQTIDRAYLHPGSAS</sequence>
<dbReference type="Gene3D" id="3.40.50.200">
    <property type="entry name" value="Peptidase S8/S53 domain"/>
    <property type="match status" value="1"/>
</dbReference>
<protein>
    <submittedName>
        <fullName evidence="9">S8 family serine peptidase</fullName>
    </submittedName>
</protein>
<proteinExistence type="inferred from homology"/>
<keyword evidence="3 5" id="KW-0378">Hydrolase</keyword>
<reference evidence="10" key="1">
    <citation type="submission" date="2023-07" db="EMBL/GenBank/DDBJ databases">
        <title>Draft genome sequence of the endophytic actinobacterium Streptomyces justiciae WPN32, a potential antibiotic producer.</title>
        <authorList>
            <person name="Yasawong M."/>
            <person name="Pana W."/>
            <person name="Ganta P."/>
            <person name="Santapan N."/>
            <person name="Songngamsuk T."/>
            <person name="Phatcharaharikarn M."/>
            <person name="Kerdtoob S."/>
            <person name="Nantapong N."/>
        </authorList>
    </citation>
    <scope>NUCLEOTIDE SEQUENCE [LARGE SCALE GENOMIC DNA]</scope>
    <source>
        <strain evidence="10">WPN32</strain>
    </source>
</reference>
<feature type="chain" id="PRO_5046550812" evidence="7">
    <location>
        <begin position="26"/>
        <end position="1277"/>
    </location>
</feature>
<evidence type="ECO:0000256" key="5">
    <source>
        <dbReference type="PROSITE-ProRule" id="PRU01240"/>
    </source>
</evidence>
<dbReference type="InterPro" id="IPR017296">
    <property type="entry name" value="Peptidase_S8A_SAM-P45"/>
</dbReference>
<dbReference type="PANTHER" id="PTHR43806:SF65">
    <property type="entry name" value="SERINE PROTEASE APRX"/>
    <property type="match status" value="1"/>
</dbReference>
<comment type="similarity">
    <text evidence="1 5 6">Belongs to the peptidase S8 family.</text>
</comment>
<evidence type="ECO:0000313" key="9">
    <source>
        <dbReference type="EMBL" id="MDT7845665.1"/>
    </source>
</evidence>
<evidence type="ECO:0000256" key="3">
    <source>
        <dbReference type="ARBA" id="ARBA00022801"/>
    </source>
</evidence>
<dbReference type="InterPro" id="IPR000209">
    <property type="entry name" value="Peptidase_S8/S53_dom"/>
</dbReference>
<evidence type="ECO:0000259" key="8">
    <source>
        <dbReference type="Pfam" id="PF00082"/>
    </source>
</evidence>
<gene>
    <name evidence="9" type="ORF">RQC66_33620</name>
</gene>
<evidence type="ECO:0000313" key="10">
    <source>
        <dbReference type="Proteomes" id="UP001257948"/>
    </source>
</evidence>
<name>A0ABU3M2L5_9ACTN</name>
<dbReference type="InterPro" id="IPR036852">
    <property type="entry name" value="Peptidase_S8/S53_dom_sf"/>
</dbReference>
<evidence type="ECO:0000256" key="1">
    <source>
        <dbReference type="ARBA" id="ARBA00011073"/>
    </source>
</evidence>
<feature type="active site" description="Charge relay system" evidence="5">
    <location>
        <position position="249"/>
    </location>
</feature>
<feature type="active site" description="Charge relay system" evidence="5">
    <location>
        <position position="281"/>
    </location>
</feature>
<evidence type="ECO:0000256" key="6">
    <source>
        <dbReference type="RuleBase" id="RU003355"/>
    </source>
</evidence>
<keyword evidence="2 5" id="KW-0645">Protease</keyword>
<feature type="signal peptide" evidence="7">
    <location>
        <begin position="1"/>
        <end position="25"/>
    </location>
</feature>
<accession>A0ABU3M2L5</accession>
<dbReference type="InterPro" id="IPR015500">
    <property type="entry name" value="Peptidase_S8_subtilisin-rel"/>
</dbReference>
<dbReference type="PROSITE" id="PS00138">
    <property type="entry name" value="SUBTILASE_SER"/>
    <property type="match status" value="1"/>
</dbReference>
<dbReference type="InterPro" id="IPR023828">
    <property type="entry name" value="Peptidase_S8_Ser-AS"/>
</dbReference>
<dbReference type="InterPro" id="IPR023827">
    <property type="entry name" value="Peptidase_S8_Asp-AS"/>
</dbReference>
<dbReference type="PRINTS" id="PR00723">
    <property type="entry name" value="SUBTILISIN"/>
</dbReference>
<evidence type="ECO:0000256" key="4">
    <source>
        <dbReference type="ARBA" id="ARBA00022825"/>
    </source>
</evidence>
<evidence type="ECO:0000256" key="2">
    <source>
        <dbReference type="ARBA" id="ARBA00022670"/>
    </source>
</evidence>
<keyword evidence="4 5" id="KW-0720">Serine protease</keyword>
<dbReference type="RefSeq" id="WP_314205886.1">
    <property type="nucleotide sequence ID" value="NZ_JAVTLL010000027.1"/>
</dbReference>
<dbReference type="Pfam" id="PF00082">
    <property type="entry name" value="Peptidase_S8"/>
    <property type="match status" value="1"/>
</dbReference>
<dbReference type="SUPFAM" id="SSF52743">
    <property type="entry name" value="Subtilisin-like"/>
    <property type="match status" value="1"/>
</dbReference>
<organism evidence="9 10">
    <name type="scientific">Streptomyces justiciae</name>
    <dbReference type="NCBI Taxonomy" id="2780140"/>
    <lineage>
        <taxon>Bacteria</taxon>
        <taxon>Bacillati</taxon>
        <taxon>Actinomycetota</taxon>
        <taxon>Actinomycetes</taxon>
        <taxon>Kitasatosporales</taxon>
        <taxon>Streptomycetaceae</taxon>
        <taxon>Streptomyces</taxon>
    </lineage>
</organism>
<keyword evidence="7" id="KW-0732">Signal</keyword>
<dbReference type="PIRSF" id="PIRSF037852">
    <property type="entry name" value="Subtilisin_rel_SAV5721"/>
    <property type="match status" value="1"/>
</dbReference>
<dbReference type="EMBL" id="JAVTLL010000027">
    <property type="protein sequence ID" value="MDT7845665.1"/>
    <property type="molecule type" value="Genomic_DNA"/>
</dbReference>
<keyword evidence="10" id="KW-1185">Reference proteome</keyword>
<comment type="caution">
    <text evidence="9">The sequence shown here is derived from an EMBL/GenBank/DDBJ whole genome shotgun (WGS) entry which is preliminary data.</text>
</comment>
<feature type="domain" description="Peptidase S8/S53" evidence="8">
    <location>
        <begin position="240"/>
        <end position="502"/>
    </location>
</feature>
<feature type="active site" description="Charge relay system" evidence="5">
    <location>
        <position position="458"/>
    </location>
</feature>